<dbReference type="HOGENOM" id="CLU_3238159_0_0_3"/>
<name>A8WI22_PROMP</name>
<dbReference type="EMBL" id="BX548174">
    <property type="protein sequence ID" value="CAP16313.1"/>
    <property type="molecule type" value="Genomic_DNA"/>
</dbReference>
<reference evidence="1 2" key="1">
    <citation type="journal article" date="2003" name="Nature">
        <title>Genome divergence in two Prochlorococcus ecotypes reflects oceanic niche differentiation.</title>
        <authorList>
            <person name="Rocap G."/>
            <person name="Larimer F.W."/>
            <person name="Lamerdin J.E."/>
            <person name="Malfatti S."/>
            <person name="Chain P."/>
            <person name="Ahlgren N.A."/>
            <person name="Arellano A."/>
            <person name="Coleman M."/>
            <person name="Hauser L."/>
            <person name="Hess W.R."/>
            <person name="Johnson Z.I."/>
            <person name="Land M.L."/>
            <person name="Lindell D."/>
            <person name="Post A.F."/>
            <person name="Regala W."/>
            <person name="Shah M."/>
            <person name="Shaw S.L."/>
            <person name="Steglich C."/>
            <person name="Sullivan M.B."/>
            <person name="Ting C.S."/>
            <person name="Tolonen A."/>
            <person name="Webb E.A."/>
            <person name="Zinser E.R."/>
            <person name="Chisholm S.W."/>
        </authorList>
    </citation>
    <scope>NUCLEOTIDE SEQUENCE [LARGE SCALE GENOMIC DNA]</scope>
    <source>
        <strain evidence="2">CCMP1986 / NIES-2087 / MED4</strain>
    </source>
</reference>
<dbReference type="KEGG" id="pmm:PMM1809"/>
<gene>
    <name evidence="1" type="ordered locus">PMM1809</name>
</gene>
<protein>
    <submittedName>
        <fullName evidence="1">Uncharacterized protein</fullName>
    </submittedName>
</protein>
<dbReference type="Proteomes" id="UP000001026">
    <property type="component" value="Chromosome"/>
</dbReference>
<sequence>MFKKLKQLEKLNGRIAMGGLVYLLFTKLFSSRTDVLDQLKSILI</sequence>
<dbReference type="RefSeq" id="WP_268741260.1">
    <property type="nucleotide sequence ID" value="NC_005072.1"/>
</dbReference>
<dbReference type="STRING" id="59919.PMM1809"/>
<accession>A8WI22</accession>
<dbReference type="AlphaFoldDB" id="A8WI22"/>
<evidence type="ECO:0000313" key="2">
    <source>
        <dbReference type="Proteomes" id="UP000001026"/>
    </source>
</evidence>
<organism evidence="1 2">
    <name type="scientific">Prochlorococcus marinus subsp. pastoris (strain CCMP1986 / NIES-2087 / MED4)</name>
    <dbReference type="NCBI Taxonomy" id="59919"/>
    <lineage>
        <taxon>Bacteria</taxon>
        <taxon>Bacillati</taxon>
        <taxon>Cyanobacteriota</taxon>
        <taxon>Cyanophyceae</taxon>
        <taxon>Synechococcales</taxon>
        <taxon>Prochlorococcaceae</taxon>
        <taxon>Prochlorococcus</taxon>
    </lineage>
</organism>
<proteinExistence type="predicted"/>
<evidence type="ECO:0000313" key="1">
    <source>
        <dbReference type="EMBL" id="CAP16313.1"/>
    </source>
</evidence>